<keyword evidence="2" id="KW-1185">Reference proteome</keyword>
<dbReference type="Proteomes" id="UP001353858">
    <property type="component" value="Unassembled WGS sequence"/>
</dbReference>
<dbReference type="AlphaFoldDB" id="A0AAN7P147"/>
<dbReference type="EMBL" id="JARPUR010000008">
    <property type="protein sequence ID" value="KAK4871851.1"/>
    <property type="molecule type" value="Genomic_DNA"/>
</dbReference>
<evidence type="ECO:0000313" key="1">
    <source>
        <dbReference type="EMBL" id="KAK4871851.1"/>
    </source>
</evidence>
<gene>
    <name evidence="1" type="ORF">RN001_015975</name>
</gene>
<comment type="caution">
    <text evidence="1">The sequence shown here is derived from an EMBL/GenBank/DDBJ whole genome shotgun (WGS) entry which is preliminary data.</text>
</comment>
<accession>A0AAN7P147</accession>
<evidence type="ECO:0000313" key="2">
    <source>
        <dbReference type="Proteomes" id="UP001353858"/>
    </source>
</evidence>
<sequence>MLLYKRKGKYAIDTRMGLDTELTIEEEEHLVNWFAILKFPNLTKLRSDVTEVQIRNWFVEVSEYLKTHQLNEVVKDPRRVYNADETAVFLAPKSTKCLVKKAKVLFLDDGIKLYFIYLYCYLKKLGTKNYRKKYIQNVYLQQTTVNSNIFLIETCNLHVRNTFIKRPGIILYKQKKRKLKRK</sequence>
<organism evidence="1 2">
    <name type="scientific">Aquatica leii</name>
    <dbReference type="NCBI Taxonomy" id="1421715"/>
    <lineage>
        <taxon>Eukaryota</taxon>
        <taxon>Metazoa</taxon>
        <taxon>Ecdysozoa</taxon>
        <taxon>Arthropoda</taxon>
        <taxon>Hexapoda</taxon>
        <taxon>Insecta</taxon>
        <taxon>Pterygota</taxon>
        <taxon>Neoptera</taxon>
        <taxon>Endopterygota</taxon>
        <taxon>Coleoptera</taxon>
        <taxon>Polyphaga</taxon>
        <taxon>Elateriformia</taxon>
        <taxon>Elateroidea</taxon>
        <taxon>Lampyridae</taxon>
        <taxon>Luciolinae</taxon>
        <taxon>Aquatica</taxon>
    </lineage>
</organism>
<name>A0AAN7P147_9COLE</name>
<reference evidence="2" key="1">
    <citation type="submission" date="2023-01" db="EMBL/GenBank/DDBJ databases">
        <title>Key to firefly adult light organ development and bioluminescence: homeobox transcription factors regulate luciferase expression and transportation to peroxisome.</title>
        <authorList>
            <person name="Fu X."/>
        </authorList>
    </citation>
    <scope>NUCLEOTIDE SEQUENCE [LARGE SCALE GENOMIC DNA]</scope>
</reference>
<protein>
    <submittedName>
        <fullName evidence="1">Uncharacterized protein</fullName>
    </submittedName>
</protein>
<proteinExistence type="predicted"/>